<dbReference type="PROSITE" id="PS00107">
    <property type="entry name" value="PROTEIN_KINASE_ATP"/>
    <property type="match status" value="1"/>
</dbReference>
<dbReference type="SMART" id="SM00220">
    <property type="entry name" value="S_TKc"/>
    <property type="match status" value="1"/>
</dbReference>
<protein>
    <recommendedName>
        <fullName evidence="1">non-specific serine/threonine protein kinase</fullName>
        <ecNumber evidence="1">2.7.11.1</ecNumber>
    </recommendedName>
</protein>
<evidence type="ECO:0000313" key="7">
    <source>
        <dbReference type="EMBL" id="KAK6752932.1"/>
    </source>
</evidence>
<sequence length="356" mass="40988">MSGSKDEIRGFSKGKVVNARWRIVGKLGEGGMGAVYKVEDKNRKKFLAAMKVEDDEIEGGVIKLEVFILQKLQPMKDTIRLYDFGKRKKYSFMVMSLLGKDLMMLKRKAGKQLSESTILRVAVSTLYAIKQVHEIGYVHRDIKPGNFLIGTVGREKRIMYLIDFGMARSFVAKDEATGKLAIRKPRDGEQLFRGTPRYCSVNTHHGKEQGRVDDLWSWFYMLIDLYIDLPWGGLSDEKVICILKEECPPKGLIRVREKTCPEEFHKIYQYLKTLKYEDRPDYYGLFSECSAGLKRVRGSFLDRYEWEIEPCDGVDTALSASEDEMKNHKPSRRSKIAQKTYPFASTAVFKENILKL</sequence>
<evidence type="ECO:0000256" key="3">
    <source>
        <dbReference type="ARBA" id="ARBA00022840"/>
    </source>
</evidence>
<evidence type="ECO:0000259" key="6">
    <source>
        <dbReference type="PROSITE" id="PS50011"/>
    </source>
</evidence>
<dbReference type="InterPro" id="IPR000719">
    <property type="entry name" value="Prot_kinase_dom"/>
</dbReference>
<dbReference type="PROSITE" id="PS50011">
    <property type="entry name" value="PROTEIN_KINASE_DOM"/>
    <property type="match status" value="1"/>
</dbReference>
<dbReference type="EC" id="2.7.11.1" evidence="1"/>
<dbReference type="SUPFAM" id="SSF56112">
    <property type="entry name" value="Protein kinase-like (PK-like)"/>
    <property type="match status" value="1"/>
</dbReference>
<feature type="binding site" evidence="4">
    <location>
        <position position="51"/>
    </location>
    <ligand>
        <name>ATP</name>
        <dbReference type="ChEBI" id="CHEBI:30616"/>
    </ligand>
</feature>
<keyword evidence="8" id="KW-1185">Reference proteome</keyword>
<keyword evidence="5" id="KW-0808">Transferase</keyword>
<dbReference type="PROSITE" id="PS00108">
    <property type="entry name" value="PROTEIN_KINASE_ST"/>
    <property type="match status" value="1"/>
</dbReference>
<dbReference type="InterPro" id="IPR050235">
    <property type="entry name" value="CK1_Ser-Thr_kinase"/>
</dbReference>
<feature type="domain" description="Protein kinase" evidence="6">
    <location>
        <begin position="21"/>
        <end position="301"/>
    </location>
</feature>
<evidence type="ECO:0000256" key="1">
    <source>
        <dbReference type="ARBA" id="ARBA00012513"/>
    </source>
</evidence>
<dbReference type="EMBL" id="JAVFWL010000004">
    <property type="protein sequence ID" value="KAK6752932.1"/>
    <property type="molecule type" value="Genomic_DNA"/>
</dbReference>
<name>A0ABR1DR72_NECAM</name>
<comment type="caution">
    <text evidence="7">The sequence shown here is derived from an EMBL/GenBank/DDBJ whole genome shotgun (WGS) entry which is preliminary data.</text>
</comment>
<dbReference type="Proteomes" id="UP001303046">
    <property type="component" value="Unassembled WGS sequence"/>
</dbReference>
<dbReference type="InterPro" id="IPR017441">
    <property type="entry name" value="Protein_kinase_ATP_BS"/>
</dbReference>
<comment type="similarity">
    <text evidence="5">Belongs to the protein kinase superfamily.</text>
</comment>
<organism evidence="7 8">
    <name type="scientific">Necator americanus</name>
    <name type="common">Human hookworm</name>
    <dbReference type="NCBI Taxonomy" id="51031"/>
    <lineage>
        <taxon>Eukaryota</taxon>
        <taxon>Metazoa</taxon>
        <taxon>Ecdysozoa</taxon>
        <taxon>Nematoda</taxon>
        <taxon>Chromadorea</taxon>
        <taxon>Rhabditida</taxon>
        <taxon>Rhabditina</taxon>
        <taxon>Rhabditomorpha</taxon>
        <taxon>Strongyloidea</taxon>
        <taxon>Ancylostomatidae</taxon>
        <taxon>Bunostominae</taxon>
        <taxon>Necator</taxon>
    </lineage>
</organism>
<evidence type="ECO:0000256" key="4">
    <source>
        <dbReference type="PROSITE-ProRule" id="PRU10141"/>
    </source>
</evidence>
<reference evidence="7 8" key="1">
    <citation type="submission" date="2023-08" db="EMBL/GenBank/DDBJ databases">
        <title>A Necator americanus chromosomal reference genome.</title>
        <authorList>
            <person name="Ilik V."/>
            <person name="Petrzelkova K.J."/>
            <person name="Pardy F."/>
            <person name="Fuh T."/>
            <person name="Niatou-Singa F.S."/>
            <person name="Gouil Q."/>
            <person name="Baker L."/>
            <person name="Ritchie M.E."/>
            <person name="Jex A.R."/>
            <person name="Gazzola D."/>
            <person name="Li H."/>
            <person name="Toshio Fujiwara R."/>
            <person name="Zhan B."/>
            <person name="Aroian R.V."/>
            <person name="Pafco B."/>
            <person name="Schwarz E.M."/>
        </authorList>
    </citation>
    <scope>NUCLEOTIDE SEQUENCE [LARGE SCALE GENOMIC DNA]</scope>
    <source>
        <strain evidence="7 8">Aroian</strain>
        <tissue evidence="7">Whole animal</tissue>
    </source>
</reference>
<keyword evidence="5" id="KW-0723">Serine/threonine-protein kinase</keyword>
<keyword evidence="3 4" id="KW-0067">ATP-binding</keyword>
<evidence type="ECO:0000313" key="8">
    <source>
        <dbReference type="Proteomes" id="UP001303046"/>
    </source>
</evidence>
<dbReference type="PANTHER" id="PTHR11909">
    <property type="entry name" value="CASEIN KINASE-RELATED"/>
    <property type="match status" value="1"/>
</dbReference>
<gene>
    <name evidence="7" type="primary">Necator_chrIV.g17294</name>
    <name evidence="7" type="ORF">RB195_003996</name>
</gene>
<evidence type="ECO:0000256" key="2">
    <source>
        <dbReference type="ARBA" id="ARBA00022741"/>
    </source>
</evidence>
<dbReference type="InterPro" id="IPR011009">
    <property type="entry name" value="Kinase-like_dom_sf"/>
</dbReference>
<keyword evidence="2 4" id="KW-0547">Nucleotide-binding</keyword>
<accession>A0ABR1DR72</accession>
<proteinExistence type="inferred from homology"/>
<dbReference type="Pfam" id="PF00069">
    <property type="entry name" value="Pkinase"/>
    <property type="match status" value="1"/>
</dbReference>
<dbReference type="Gene3D" id="1.10.510.10">
    <property type="entry name" value="Transferase(Phosphotransferase) domain 1"/>
    <property type="match status" value="1"/>
</dbReference>
<evidence type="ECO:0000256" key="5">
    <source>
        <dbReference type="RuleBase" id="RU000304"/>
    </source>
</evidence>
<keyword evidence="5" id="KW-0418">Kinase</keyword>
<dbReference type="InterPro" id="IPR008271">
    <property type="entry name" value="Ser/Thr_kinase_AS"/>
</dbReference>